<organism evidence="1 2">
    <name type="scientific">Stieleria varia</name>
    <dbReference type="NCBI Taxonomy" id="2528005"/>
    <lineage>
        <taxon>Bacteria</taxon>
        <taxon>Pseudomonadati</taxon>
        <taxon>Planctomycetota</taxon>
        <taxon>Planctomycetia</taxon>
        <taxon>Pirellulales</taxon>
        <taxon>Pirellulaceae</taxon>
        <taxon>Stieleria</taxon>
    </lineage>
</organism>
<proteinExistence type="predicted"/>
<sequence length="42" mass="4591">MARLARAEVFDPNEIAFAHVIARTVLVRWTSIAVAKPNVASV</sequence>
<protein>
    <submittedName>
        <fullName evidence="1">Uncharacterized protein</fullName>
    </submittedName>
</protein>
<accession>A0A5C6B310</accession>
<keyword evidence="2" id="KW-1185">Reference proteome</keyword>
<reference evidence="1 2" key="1">
    <citation type="submission" date="2019-02" db="EMBL/GenBank/DDBJ databases">
        <title>Deep-cultivation of Planctomycetes and their phenomic and genomic characterization uncovers novel biology.</title>
        <authorList>
            <person name="Wiegand S."/>
            <person name="Jogler M."/>
            <person name="Boedeker C."/>
            <person name="Pinto D."/>
            <person name="Vollmers J."/>
            <person name="Rivas-Marin E."/>
            <person name="Kohn T."/>
            <person name="Peeters S.H."/>
            <person name="Heuer A."/>
            <person name="Rast P."/>
            <person name="Oberbeckmann S."/>
            <person name="Bunk B."/>
            <person name="Jeske O."/>
            <person name="Meyerdierks A."/>
            <person name="Storesund J.E."/>
            <person name="Kallscheuer N."/>
            <person name="Luecker S."/>
            <person name="Lage O.M."/>
            <person name="Pohl T."/>
            <person name="Merkel B.J."/>
            <person name="Hornburger P."/>
            <person name="Mueller R.-W."/>
            <person name="Bruemmer F."/>
            <person name="Labrenz M."/>
            <person name="Spormann A.M."/>
            <person name="Op Den Camp H."/>
            <person name="Overmann J."/>
            <person name="Amann R."/>
            <person name="Jetten M.S.M."/>
            <person name="Mascher T."/>
            <person name="Medema M.H."/>
            <person name="Devos D.P."/>
            <person name="Kaster A.-K."/>
            <person name="Ovreas L."/>
            <person name="Rohde M."/>
            <person name="Galperin M.Y."/>
            <person name="Jogler C."/>
        </authorList>
    </citation>
    <scope>NUCLEOTIDE SEQUENCE [LARGE SCALE GENOMIC DNA]</scope>
    <source>
        <strain evidence="1 2">Pla52n</strain>
    </source>
</reference>
<evidence type="ECO:0000313" key="2">
    <source>
        <dbReference type="Proteomes" id="UP000320176"/>
    </source>
</evidence>
<gene>
    <name evidence="1" type="ORF">Pla52n_22350</name>
</gene>
<name>A0A5C6B310_9BACT</name>
<evidence type="ECO:0000313" key="1">
    <source>
        <dbReference type="EMBL" id="TWU06513.1"/>
    </source>
</evidence>
<dbReference type="AlphaFoldDB" id="A0A5C6B310"/>
<comment type="caution">
    <text evidence="1">The sequence shown here is derived from an EMBL/GenBank/DDBJ whole genome shotgun (WGS) entry which is preliminary data.</text>
</comment>
<dbReference type="RefSeq" id="WP_261344240.1">
    <property type="nucleotide sequence ID" value="NZ_CP151726.1"/>
</dbReference>
<dbReference type="Proteomes" id="UP000320176">
    <property type="component" value="Unassembled WGS sequence"/>
</dbReference>
<dbReference type="EMBL" id="SJPN01000002">
    <property type="protein sequence ID" value="TWU06513.1"/>
    <property type="molecule type" value="Genomic_DNA"/>
</dbReference>